<name>A0A1F7F340_UNCRA</name>
<comment type="caution">
    <text evidence="1">The sequence shown here is derived from an EMBL/GenBank/DDBJ whole genome shotgun (WGS) entry which is preliminary data.</text>
</comment>
<dbReference type="Proteomes" id="UP000179243">
    <property type="component" value="Unassembled WGS sequence"/>
</dbReference>
<accession>A0A1F7F340</accession>
<reference evidence="1 2" key="1">
    <citation type="journal article" date="2016" name="Nat. Commun.">
        <title>Thousands of microbial genomes shed light on interconnected biogeochemical processes in an aquifer system.</title>
        <authorList>
            <person name="Anantharaman K."/>
            <person name="Brown C.T."/>
            <person name="Hug L.A."/>
            <person name="Sharon I."/>
            <person name="Castelle C.J."/>
            <person name="Probst A.J."/>
            <person name="Thomas B.C."/>
            <person name="Singh A."/>
            <person name="Wilkins M.J."/>
            <person name="Karaoz U."/>
            <person name="Brodie E.L."/>
            <person name="Williams K.H."/>
            <person name="Hubbard S.S."/>
            <person name="Banfield J.F."/>
        </authorList>
    </citation>
    <scope>NUCLEOTIDE SEQUENCE [LARGE SCALE GENOMIC DNA]</scope>
</reference>
<protein>
    <submittedName>
        <fullName evidence="1">Uncharacterized protein</fullName>
    </submittedName>
</protein>
<evidence type="ECO:0000313" key="1">
    <source>
        <dbReference type="EMBL" id="OGK01075.1"/>
    </source>
</evidence>
<proteinExistence type="predicted"/>
<evidence type="ECO:0000313" key="2">
    <source>
        <dbReference type="Proteomes" id="UP000179243"/>
    </source>
</evidence>
<dbReference type="AlphaFoldDB" id="A0A1F7F340"/>
<organism evidence="1 2">
    <name type="scientific">Candidatus Raymondbacteria bacterium RIFOXYD12_FULL_49_13</name>
    <dbReference type="NCBI Taxonomy" id="1817890"/>
    <lineage>
        <taxon>Bacteria</taxon>
        <taxon>Raymondiibacteriota</taxon>
    </lineage>
</organism>
<dbReference type="EMBL" id="MFYX01000134">
    <property type="protein sequence ID" value="OGK01075.1"/>
    <property type="molecule type" value="Genomic_DNA"/>
</dbReference>
<sequence>MSNQAGIVDRILSRVHKNHWNTISYFSSFFTLPRIASPINFDDNCGFTLSEHLIMEMDEELRREFLNFCYPADLPHRSQEIAYDRQYWSTAATFIVRDTGSTIVGCAQYIVKSRKLKLPVEYAVLADGERAGDHFSTGLDVGGDCIVSEIYRLRRSFELGHRAVCVVVNMLFKAIWAKIVQTNTVYSYITCDGDSPELKNMYTKRLFFQDSGHFVRYGQDLKRWRLMRKDCMLHEQKFATLSRTHFQMQTYFRANLKTKRLRLPVKSNHQPEHAYAG</sequence>
<gene>
    <name evidence="1" type="ORF">A2519_16930</name>
</gene>